<evidence type="ECO:0000256" key="1">
    <source>
        <dbReference type="SAM" id="Phobius"/>
    </source>
</evidence>
<reference evidence="2 3" key="1">
    <citation type="journal article" date="2016" name="BMC Genomics">
        <title>A novel strain of cynomolgus macaque cytomegalovirus: implications for host-virus co-evolution.</title>
        <authorList>
            <person name="Russell J.N."/>
            <person name="Marsh A.K."/>
            <person name="Willer D.O."/>
            <person name="Ambagala A.P."/>
            <person name="Dzamba M."/>
            <person name="Chan J.K."/>
            <person name="Pilon R."/>
            <person name="Fournier J."/>
            <person name="Brudno M."/>
            <person name="Antony J.M."/>
            <person name="Sandstrom P."/>
            <person name="Evans B.J."/>
            <person name="MacDonald K.S."/>
        </authorList>
    </citation>
    <scope>NUCLEOTIDE SEQUENCE [LARGE SCALE GENOMIC DNA]</scope>
    <source>
        <strain evidence="2">Mauritius</strain>
    </source>
</reference>
<keyword evidence="1" id="KW-0472">Membrane</keyword>
<dbReference type="Proteomes" id="UP000118435">
    <property type="component" value="Segment"/>
</dbReference>
<dbReference type="EMBL" id="KP796148">
    <property type="protein sequence ID" value="AKT72762.1"/>
    <property type="molecule type" value="Genomic_DNA"/>
</dbReference>
<proteinExistence type="predicted"/>
<keyword evidence="1" id="KW-1133">Transmembrane helix</keyword>
<accession>A0A0K1GZW6</accession>
<keyword evidence="1" id="KW-0812">Transmembrane</keyword>
<sequence length="207" mass="23627">MNTGIKHYSSYVCYSIIFMFRDSSCSEDIFYNYSAVTGGSVTFFDVTGLNGFAKGTWYFLPANDSCYRTLLTNDALAKLCSIYYHIELADLITTTSSCPTYFNHTCNITSLSLYNISDKAPTSYKLVKNTDRGIKNVTYYNLHIVLLDNEFPSQQAHLTRPRDSPYNTPIIVIVVLLIVIIAIVYMQYSHKEQNSGNKRHELIHFEI</sequence>
<organism evidence="2 3">
    <name type="scientific">Cynomolgus macaque cytomegalovirus strain Mauritius</name>
    <dbReference type="NCBI Taxonomy" id="1690255"/>
    <lineage>
        <taxon>Viruses</taxon>
        <taxon>Duplodnaviria</taxon>
        <taxon>Heunggongvirae</taxon>
        <taxon>Peploviricota</taxon>
        <taxon>Herviviricetes</taxon>
        <taxon>Herpesvirales</taxon>
        <taxon>Orthoherpesviridae</taxon>
        <taxon>Betaherpesvirinae</taxon>
        <taxon>Cytomegalovirus</taxon>
        <taxon>Cytomegalovirus macacinebeta3</taxon>
    </lineage>
</organism>
<evidence type="ECO:0000313" key="3">
    <source>
        <dbReference type="Proteomes" id="UP000118435"/>
    </source>
</evidence>
<evidence type="ECO:0000313" key="2">
    <source>
        <dbReference type="EMBL" id="AKT72762.1"/>
    </source>
</evidence>
<protein>
    <submittedName>
        <fullName evidence="2">Uncharacterized protein</fullName>
    </submittedName>
</protein>
<name>A0A0K1GZW6_9BETA</name>
<feature type="transmembrane region" description="Helical" evidence="1">
    <location>
        <begin position="170"/>
        <end position="188"/>
    </location>
</feature>
<gene>
    <name evidence="2" type="primary">Cy10</name>
</gene>